<feature type="non-terminal residue" evidence="1">
    <location>
        <position position="1"/>
    </location>
</feature>
<name>A0ACA9RPF8_9GLOM</name>
<keyword evidence="2" id="KW-1185">Reference proteome</keyword>
<organism evidence="1 2">
    <name type="scientific">Racocetra persica</name>
    <dbReference type="NCBI Taxonomy" id="160502"/>
    <lineage>
        <taxon>Eukaryota</taxon>
        <taxon>Fungi</taxon>
        <taxon>Fungi incertae sedis</taxon>
        <taxon>Mucoromycota</taxon>
        <taxon>Glomeromycotina</taxon>
        <taxon>Glomeromycetes</taxon>
        <taxon>Diversisporales</taxon>
        <taxon>Gigasporaceae</taxon>
        <taxon>Racocetra</taxon>
    </lineage>
</organism>
<dbReference type="EMBL" id="CAJVQC010061698">
    <property type="protein sequence ID" value="CAG8802031.1"/>
    <property type="molecule type" value="Genomic_DNA"/>
</dbReference>
<evidence type="ECO:0000313" key="2">
    <source>
        <dbReference type="Proteomes" id="UP000789920"/>
    </source>
</evidence>
<protein>
    <submittedName>
        <fullName evidence="1">32504_t:CDS:1</fullName>
    </submittedName>
</protein>
<evidence type="ECO:0000313" key="1">
    <source>
        <dbReference type="EMBL" id="CAG8802031.1"/>
    </source>
</evidence>
<dbReference type="Proteomes" id="UP000789920">
    <property type="component" value="Unassembled WGS sequence"/>
</dbReference>
<comment type="caution">
    <text evidence="1">The sequence shown here is derived from an EMBL/GenBank/DDBJ whole genome shotgun (WGS) entry which is preliminary data.</text>
</comment>
<gene>
    <name evidence="1" type="ORF">RPERSI_LOCUS21237</name>
</gene>
<accession>A0ACA9RPF8</accession>
<proteinExistence type="predicted"/>
<reference evidence="1" key="1">
    <citation type="submission" date="2021-06" db="EMBL/GenBank/DDBJ databases">
        <authorList>
            <person name="Kallberg Y."/>
            <person name="Tangrot J."/>
            <person name="Rosling A."/>
        </authorList>
    </citation>
    <scope>NUCLEOTIDE SEQUENCE</scope>
    <source>
        <strain evidence="1">MA461A</strain>
    </source>
</reference>
<sequence length="76" mass="8238">LVVVTWIILLFTLAGVGSLHEEMGNCPEIKSKRESPDEKNEGFEGPMSPQFAKSYSSSPIIDVRRSGKSQEVGGGE</sequence>